<comment type="caution">
    <text evidence="2">The sequence shown here is derived from an EMBL/GenBank/DDBJ whole genome shotgun (WGS) entry which is preliminary data.</text>
</comment>
<accession>A0ABN9W023</accession>
<dbReference type="Proteomes" id="UP001189429">
    <property type="component" value="Unassembled WGS sequence"/>
</dbReference>
<organism evidence="2 3">
    <name type="scientific">Prorocentrum cordatum</name>
    <dbReference type="NCBI Taxonomy" id="2364126"/>
    <lineage>
        <taxon>Eukaryota</taxon>
        <taxon>Sar</taxon>
        <taxon>Alveolata</taxon>
        <taxon>Dinophyceae</taxon>
        <taxon>Prorocentrales</taxon>
        <taxon>Prorocentraceae</taxon>
        <taxon>Prorocentrum</taxon>
    </lineage>
</organism>
<gene>
    <name evidence="2" type="ORF">PCOR1329_LOCUS62782</name>
</gene>
<feature type="compositionally biased region" description="Basic and acidic residues" evidence="1">
    <location>
        <begin position="247"/>
        <end position="269"/>
    </location>
</feature>
<feature type="region of interest" description="Disordered" evidence="1">
    <location>
        <begin position="235"/>
        <end position="329"/>
    </location>
</feature>
<protein>
    <submittedName>
        <fullName evidence="2">Uncharacterized protein</fullName>
    </submittedName>
</protein>
<evidence type="ECO:0000313" key="2">
    <source>
        <dbReference type="EMBL" id="CAK0879317.1"/>
    </source>
</evidence>
<reference evidence="2" key="1">
    <citation type="submission" date="2023-10" db="EMBL/GenBank/DDBJ databases">
        <authorList>
            <person name="Chen Y."/>
            <person name="Shah S."/>
            <person name="Dougan E. K."/>
            <person name="Thang M."/>
            <person name="Chan C."/>
        </authorList>
    </citation>
    <scope>NUCLEOTIDE SEQUENCE [LARGE SCALE GENOMIC DNA]</scope>
</reference>
<evidence type="ECO:0000256" key="1">
    <source>
        <dbReference type="SAM" id="MobiDB-lite"/>
    </source>
</evidence>
<sequence>MPMPPSVGSVATSPRALDSASPAAEELLESPSRMVREVDGASPAVDELLASESRMMEAEASLMRSPELSDLKGALSSMQDSVESLNRSGVLAYNRQDVTYDDELQLTSGTGGPAGGSEPSPIMSVSSPTQPATSHQAVELGGFKTEAFNDLFRPNAQLMVNDQPTWWSKQGWFLFYNAHRRTWCIAKGSSLDRVRAGKSHGNAWSPEGYDLLSGPALEPPRGWKEWDAEARQWVSRPGSGLRSPPRPLEEARSPGAPERGRLHRPEVHRSPRPVHLGPAASPERPAPPLPPPAEPPAGEVPLGSWSPPSQPHAPHGELDAAQRPGGRLW</sequence>
<evidence type="ECO:0000313" key="3">
    <source>
        <dbReference type="Proteomes" id="UP001189429"/>
    </source>
</evidence>
<feature type="compositionally biased region" description="Pro residues" evidence="1">
    <location>
        <begin position="284"/>
        <end position="295"/>
    </location>
</feature>
<feature type="compositionally biased region" description="Polar residues" evidence="1">
    <location>
        <begin position="123"/>
        <end position="135"/>
    </location>
</feature>
<keyword evidence="3" id="KW-1185">Reference proteome</keyword>
<feature type="region of interest" description="Disordered" evidence="1">
    <location>
        <begin position="1"/>
        <end position="41"/>
    </location>
</feature>
<feature type="region of interest" description="Disordered" evidence="1">
    <location>
        <begin position="105"/>
        <end position="135"/>
    </location>
</feature>
<name>A0ABN9W023_9DINO</name>
<proteinExistence type="predicted"/>
<dbReference type="EMBL" id="CAUYUJ010017943">
    <property type="protein sequence ID" value="CAK0879317.1"/>
    <property type="molecule type" value="Genomic_DNA"/>
</dbReference>